<dbReference type="EMBL" id="OV651822">
    <property type="protein sequence ID" value="CAH1100415.1"/>
    <property type="molecule type" value="Genomic_DNA"/>
</dbReference>
<organism evidence="4 5">
    <name type="scientific">Psylliodes chrysocephalus</name>
    <dbReference type="NCBI Taxonomy" id="3402493"/>
    <lineage>
        <taxon>Eukaryota</taxon>
        <taxon>Metazoa</taxon>
        <taxon>Ecdysozoa</taxon>
        <taxon>Arthropoda</taxon>
        <taxon>Hexapoda</taxon>
        <taxon>Insecta</taxon>
        <taxon>Pterygota</taxon>
        <taxon>Neoptera</taxon>
        <taxon>Endopterygota</taxon>
        <taxon>Coleoptera</taxon>
        <taxon>Polyphaga</taxon>
        <taxon>Cucujiformia</taxon>
        <taxon>Chrysomeloidea</taxon>
        <taxon>Chrysomelidae</taxon>
        <taxon>Galerucinae</taxon>
        <taxon>Alticini</taxon>
        <taxon>Psylliodes</taxon>
    </lineage>
</organism>
<evidence type="ECO:0000313" key="5">
    <source>
        <dbReference type="Proteomes" id="UP001153636"/>
    </source>
</evidence>
<dbReference type="GO" id="GO:0008270">
    <property type="term" value="F:zinc ion binding"/>
    <property type="evidence" value="ECO:0007669"/>
    <property type="project" value="UniProtKB-KW"/>
</dbReference>
<reference evidence="4" key="1">
    <citation type="submission" date="2022-01" db="EMBL/GenBank/DDBJ databases">
        <authorList>
            <person name="King R."/>
        </authorList>
    </citation>
    <scope>NUCLEOTIDE SEQUENCE</scope>
</reference>
<dbReference type="InterPro" id="IPR036875">
    <property type="entry name" value="Znf_CCHC_sf"/>
</dbReference>
<feature type="compositionally biased region" description="Polar residues" evidence="2">
    <location>
        <begin position="71"/>
        <end position="81"/>
    </location>
</feature>
<feature type="non-terminal residue" evidence="4">
    <location>
        <position position="95"/>
    </location>
</feature>
<evidence type="ECO:0000256" key="2">
    <source>
        <dbReference type="SAM" id="MobiDB-lite"/>
    </source>
</evidence>
<dbReference type="AlphaFoldDB" id="A0A9P0G847"/>
<protein>
    <recommendedName>
        <fullName evidence="3">CCHC-type domain-containing protein</fullName>
    </recommendedName>
</protein>
<feature type="compositionally biased region" description="Low complexity" evidence="2">
    <location>
        <begin position="57"/>
        <end position="70"/>
    </location>
</feature>
<gene>
    <name evidence="4" type="ORF">PSYICH_LOCUS1568</name>
</gene>
<keyword evidence="5" id="KW-1185">Reference proteome</keyword>
<dbReference type="Proteomes" id="UP001153636">
    <property type="component" value="Chromosome 10"/>
</dbReference>
<dbReference type="PROSITE" id="PS50158">
    <property type="entry name" value="ZF_CCHC"/>
    <property type="match status" value="1"/>
</dbReference>
<evidence type="ECO:0000313" key="4">
    <source>
        <dbReference type="EMBL" id="CAH1100415.1"/>
    </source>
</evidence>
<feature type="compositionally biased region" description="Polar residues" evidence="2">
    <location>
        <begin position="39"/>
        <end position="56"/>
    </location>
</feature>
<evidence type="ECO:0000256" key="1">
    <source>
        <dbReference type="PROSITE-ProRule" id="PRU00047"/>
    </source>
</evidence>
<dbReference type="SUPFAM" id="SSF57756">
    <property type="entry name" value="Retrovirus zinc finger-like domains"/>
    <property type="match status" value="1"/>
</dbReference>
<sequence length="95" mass="10968">MQRNSQNGSRRCFNCRRIGHLQRTCRSRARSINRESGNDTRNSPRSIFRSPSLSPIRNSDSSYASRRSQSPTPSRLFCNNQEVEHPREAVFIATQ</sequence>
<dbReference type="InterPro" id="IPR001878">
    <property type="entry name" value="Znf_CCHC"/>
</dbReference>
<name>A0A9P0G847_9CUCU</name>
<accession>A0A9P0G847</accession>
<keyword evidence="1" id="KW-0862">Zinc</keyword>
<keyword evidence="1" id="KW-0863">Zinc-finger</keyword>
<keyword evidence="1" id="KW-0479">Metal-binding</keyword>
<evidence type="ECO:0000259" key="3">
    <source>
        <dbReference type="PROSITE" id="PS50158"/>
    </source>
</evidence>
<dbReference type="Gene3D" id="4.10.60.10">
    <property type="entry name" value="Zinc finger, CCHC-type"/>
    <property type="match status" value="1"/>
</dbReference>
<feature type="domain" description="CCHC-type" evidence="3">
    <location>
        <begin position="10"/>
        <end position="27"/>
    </location>
</feature>
<dbReference type="GO" id="GO:0003676">
    <property type="term" value="F:nucleic acid binding"/>
    <property type="evidence" value="ECO:0007669"/>
    <property type="project" value="InterPro"/>
</dbReference>
<proteinExistence type="predicted"/>
<feature type="region of interest" description="Disordered" evidence="2">
    <location>
        <begin position="24"/>
        <end position="81"/>
    </location>
</feature>